<gene>
    <name evidence="3" type="ORF">SAMN05421779_102478</name>
</gene>
<proteinExistence type="predicted"/>
<evidence type="ECO:0000313" key="4">
    <source>
        <dbReference type="Proteomes" id="UP000185678"/>
    </source>
</evidence>
<dbReference type="Gene3D" id="2.30.30.40">
    <property type="entry name" value="SH3 Domains"/>
    <property type="match status" value="1"/>
</dbReference>
<feature type="chain" id="PRO_5012139479" evidence="2">
    <location>
        <begin position="38"/>
        <end position="205"/>
    </location>
</feature>
<organism evidence="3 4">
    <name type="scientific">Insolitispirillum peregrinum</name>
    <dbReference type="NCBI Taxonomy" id="80876"/>
    <lineage>
        <taxon>Bacteria</taxon>
        <taxon>Pseudomonadati</taxon>
        <taxon>Pseudomonadota</taxon>
        <taxon>Alphaproteobacteria</taxon>
        <taxon>Rhodospirillales</taxon>
        <taxon>Novispirillaceae</taxon>
        <taxon>Insolitispirillum</taxon>
    </lineage>
</organism>
<evidence type="ECO:0000256" key="2">
    <source>
        <dbReference type="SAM" id="SignalP"/>
    </source>
</evidence>
<dbReference type="InterPro" id="IPR010466">
    <property type="entry name" value="DUF1058"/>
</dbReference>
<dbReference type="EMBL" id="FTOA01000002">
    <property type="protein sequence ID" value="SIS53129.1"/>
    <property type="molecule type" value="Genomic_DNA"/>
</dbReference>
<keyword evidence="4" id="KW-1185">Reference proteome</keyword>
<feature type="region of interest" description="Disordered" evidence="1">
    <location>
        <begin position="37"/>
        <end position="63"/>
    </location>
</feature>
<sequence length="205" mass="22604">MQHMLSALAPRGLPSRLLSLLMLAALAALLLHEPARAADPADGPVGEGSESSGEGDKVGSGIKGSGLPVPRFVSLRTKEVNMRIGPGVQYPVEWVYHRRELPVEVIAEFEVWRKIRDPEGAEGWVHQSMLAGKRTVTIRKDKARVMLRRTDSDASTPVAWLSPGVIGKVLKCPRNSVYCQVEIEGYHGWLSRDEVWGVYRAETID</sequence>
<protein>
    <submittedName>
        <fullName evidence="3">SH3-like domain-containing protein</fullName>
    </submittedName>
</protein>
<feature type="signal peptide" evidence="2">
    <location>
        <begin position="1"/>
        <end position="37"/>
    </location>
</feature>
<dbReference type="AlphaFoldDB" id="A0A1N7JUW0"/>
<feature type="compositionally biased region" description="Low complexity" evidence="1">
    <location>
        <begin position="42"/>
        <end position="52"/>
    </location>
</feature>
<dbReference type="Pfam" id="PF06347">
    <property type="entry name" value="SH3_4"/>
    <property type="match status" value="2"/>
</dbReference>
<evidence type="ECO:0000313" key="3">
    <source>
        <dbReference type="EMBL" id="SIS53129.1"/>
    </source>
</evidence>
<reference evidence="3 4" key="1">
    <citation type="submission" date="2017-01" db="EMBL/GenBank/DDBJ databases">
        <authorList>
            <person name="Mah S.A."/>
            <person name="Swanson W.J."/>
            <person name="Moy G.W."/>
            <person name="Vacquier V.D."/>
        </authorList>
    </citation>
    <scope>NUCLEOTIDE SEQUENCE [LARGE SCALE GENOMIC DNA]</scope>
    <source>
        <strain evidence="3 4">DSM 11589</strain>
    </source>
</reference>
<keyword evidence="2" id="KW-0732">Signal</keyword>
<dbReference type="Proteomes" id="UP000185678">
    <property type="component" value="Unassembled WGS sequence"/>
</dbReference>
<dbReference type="RefSeq" id="WP_245821302.1">
    <property type="nucleotide sequence ID" value="NZ_FTOA01000002.1"/>
</dbReference>
<accession>A0A1N7JUW0</accession>
<dbReference type="STRING" id="80876.SAMN05421779_102478"/>
<name>A0A1N7JUW0_9PROT</name>
<evidence type="ECO:0000256" key="1">
    <source>
        <dbReference type="SAM" id="MobiDB-lite"/>
    </source>
</evidence>